<dbReference type="Proteomes" id="UP000593567">
    <property type="component" value="Unassembled WGS sequence"/>
</dbReference>
<dbReference type="PANTHER" id="PTHR44554">
    <property type="entry name" value="LRP2-BINDING PROTEIN"/>
    <property type="match status" value="1"/>
</dbReference>
<dbReference type="Pfam" id="PF08238">
    <property type="entry name" value="Sel1"/>
    <property type="match status" value="5"/>
</dbReference>
<comment type="caution">
    <text evidence="9">The sequence shown here is derived from an EMBL/GenBank/DDBJ whole genome shotgun (WGS) entry which is preliminary data.</text>
</comment>
<reference evidence="9" key="1">
    <citation type="submission" date="2020-06" db="EMBL/GenBank/DDBJ databases">
        <title>Draft genome of Bugula neritina, a colonial animal packing powerful symbionts and potential medicines.</title>
        <authorList>
            <person name="Rayko M."/>
        </authorList>
    </citation>
    <scope>NUCLEOTIDE SEQUENCE [LARGE SCALE GENOMIC DNA]</scope>
    <source>
        <strain evidence="9">Kwan_BN1</strain>
    </source>
</reference>
<dbReference type="Gene3D" id="1.25.40.10">
    <property type="entry name" value="Tetratricopeptide repeat domain"/>
    <property type="match status" value="1"/>
</dbReference>
<sequence>MELPQTTSIPIEPLPVDSEGSKESIVQQFNEENPEESIDRLALAQLTDEELREKCETILTQRIKDGDKQAIFQLGQLYFELEQFDKALKYFEKAPETDMQSKYQMAVMYFDGIGLAKPNYKQALDYMKEVAACKLQSCRHLVHGAEYNIGRAYFQGYGVRTDYQEAERWWLLAADDGNPSSCVRAQSMLGMFYSRKDSLNLQKSAFWHSEACGNGNLESQGALGVMYMHGIGMKKNLESAFECLSEASQRGNVYAMGHMVAFYYHRKLYTKCVDMASRAAQLCNVEEIATETDCQANYVRKGISMACFYYARCLDKQLGIKNYKELAKQYYSKAYDYDPDVCAMLQGIVTHGKI</sequence>
<dbReference type="InterPro" id="IPR006597">
    <property type="entry name" value="Sel1-like"/>
</dbReference>
<evidence type="ECO:0000256" key="2">
    <source>
        <dbReference type="ARBA" id="ARBA00022490"/>
    </source>
</evidence>
<dbReference type="SUPFAM" id="SSF81901">
    <property type="entry name" value="HCP-like"/>
    <property type="match status" value="1"/>
</dbReference>
<dbReference type="AlphaFoldDB" id="A0A7J7KPT6"/>
<dbReference type="InterPro" id="IPR019734">
    <property type="entry name" value="TPR_rpt"/>
</dbReference>
<proteinExistence type="predicted"/>
<dbReference type="PROSITE" id="PS50005">
    <property type="entry name" value="TPR"/>
    <property type="match status" value="1"/>
</dbReference>
<protein>
    <recommendedName>
        <fullName evidence="6">LRP2-binding protein</fullName>
    </recommendedName>
</protein>
<dbReference type="InterPro" id="IPR052323">
    <property type="entry name" value="LRP2-binding"/>
</dbReference>
<evidence type="ECO:0000313" key="10">
    <source>
        <dbReference type="Proteomes" id="UP000593567"/>
    </source>
</evidence>
<dbReference type="InterPro" id="IPR011990">
    <property type="entry name" value="TPR-like_helical_dom_sf"/>
</dbReference>
<evidence type="ECO:0000256" key="3">
    <source>
        <dbReference type="ARBA" id="ARBA00022737"/>
    </source>
</evidence>
<evidence type="ECO:0000256" key="1">
    <source>
        <dbReference type="ARBA" id="ARBA00004496"/>
    </source>
</evidence>
<gene>
    <name evidence="9" type="ORF">EB796_001588</name>
</gene>
<feature type="repeat" description="TPR" evidence="7">
    <location>
        <begin position="68"/>
        <end position="101"/>
    </location>
</feature>
<dbReference type="OrthoDB" id="2384430at2759"/>
<comment type="function">
    <text evidence="5">May act as an adapter that regulates LRP2 function.</text>
</comment>
<keyword evidence="3" id="KW-0677">Repeat</keyword>
<accession>A0A7J7KPT6</accession>
<dbReference type="SMART" id="SM00671">
    <property type="entry name" value="SEL1"/>
    <property type="match status" value="6"/>
</dbReference>
<comment type="subcellular location">
    <subcellularLocation>
        <location evidence="1">Cytoplasm</location>
    </subcellularLocation>
</comment>
<name>A0A7J7KPT6_BUGNE</name>
<keyword evidence="10" id="KW-1185">Reference proteome</keyword>
<dbReference type="PROSITE" id="PS50293">
    <property type="entry name" value="TPR_REGION"/>
    <property type="match status" value="1"/>
</dbReference>
<keyword evidence="2" id="KW-0963">Cytoplasm</keyword>
<keyword evidence="4 7" id="KW-0802">TPR repeat</keyword>
<feature type="region of interest" description="Disordered" evidence="8">
    <location>
        <begin position="1"/>
        <end position="22"/>
    </location>
</feature>
<evidence type="ECO:0000256" key="6">
    <source>
        <dbReference type="ARBA" id="ARBA00039954"/>
    </source>
</evidence>
<evidence type="ECO:0000256" key="5">
    <source>
        <dbReference type="ARBA" id="ARBA00037614"/>
    </source>
</evidence>
<dbReference type="PANTHER" id="PTHR44554:SF1">
    <property type="entry name" value="LRP2-BINDING PROTEIN"/>
    <property type="match status" value="1"/>
</dbReference>
<evidence type="ECO:0000313" key="9">
    <source>
        <dbReference type="EMBL" id="KAF6040115.1"/>
    </source>
</evidence>
<dbReference type="EMBL" id="VXIV02000181">
    <property type="protein sequence ID" value="KAF6040115.1"/>
    <property type="molecule type" value="Genomic_DNA"/>
</dbReference>
<evidence type="ECO:0000256" key="4">
    <source>
        <dbReference type="ARBA" id="ARBA00022803"/>
    </source>
</evidence>
<dbReference type="Pfam" id="PF13181">
    <property type="entry name" value="TPR_8"/>
    <property type="match status" value="1"/>
</dbReference>
<evidence type="ECO:0000256" key="8">
    <source>
        <dbReference type="SAM" id="MobiDB-lite"/>
    </source>
</evidence>
<organism evidence="9 10">
    <name type="scientific">Bugula neritina</name>
    <name type="common">Brown bryozoan</name>
    <name type="synonym">Sertularia neritina</name>
    <dbReference type="NCBI Taxonomy" id="10212"/>
    <lineage>
        <taxon>Eukaryota</taxon>
        <taxon>Metazoa</taxon>
        <taxon>Spiralia</taxon>
        <taxon>Lophotrochozoa</taxon>
        <taxon>Bryozoa</taxon>
        <taxon>Gymnolaemata</taxon>
        <taxon>Cheilostomatida</taxon>
        <taxon>Flustrina</taxon>
        <taxon>Buguloidea</taxon>
        <taxon>Bugulidae</taxon>
        <taxon>Bugula</taxon>
    </lineage>
</organism>
<evidence type="ECO:0000256" key="7">
    <source>
        <dbReference type="PROSITE-ProRule" id="PRU00339"/>
    </source>
</evidence>
<dbReference type="GO" id="GO:0005737">
    <property type="term" value="C:cytoplasm"/>
    <property type="evidence" value="ECO:0007669"/>
    <property type="project" value="UniProtKB-SubCell"/>
</dbReference>